<evidence type="ECO:0000313" key="2">
    <source>
        <dbReference type="Proteomes" id="UP001634394"/>
    </source>
</evidence>
<sequence>MAVFSIAKEIHRLGNRLGKLSQNQARIVDFGVEKGNSSYLKVEIIPCSGYYTGGKVVFKVIWCCTNIYHTNIDGTDTYSDSNVCLNMFESDGSRVVGRSDGFRFEGNAADPCNGLDNNIEEECPPKVEIFVNKDGESSCEDKEETVHYMNEDELDVLSCIQYAFVPMDEGNFQEICVKSDSKRTTKLCISCINCNTETEQRKYNQTGKTISCKEEIQNPNIETVNRIATAAFTETKDSIPFFEQSEHGT</sequence>
<dbReference type="EMBL" id="JBJQND010000004">
    <property type="protein sequence ID" value="KAL3878600.1"/>
    <property type="molecule type" value="Genomic_DNA"/>
</dbReference>
<protein>
    <submittedName>
        <fullName evidence="1">Uncharacterized protein</fullName>
    </submittedName>
</protein>
<evidence type="ECO:0000313" key="1">
    <source>
        <dbReference type="EMBL" id="KAL3878600.1"/>
    </source>
</evidence>
<dbReference type="AlphaFoldDB" id="A0ABD3WXA9"/>
<accession>A0ABD3WXA9</accession>
<name>A0ABD3WXA9_SINWO</name>
<dbReference type="InterPro" id="IPR016135">
    <property type="entry name" value="UBQ-conjugating_enzyme/RWD"/>
</dbReference>
<organism evidence="1 2">
    <name type="scientific">Sinanodonta woodiana</name>
    <name type="common">Chinese pond mussel</name>
    <name type="synonym">Anodonta woodiana</name>
    <dbReference type="NCBI Taxonomy" id="1069815"/>
    <lineage>
        <taxon>Eukaryota</taxon>
        <taxon>Metazoa</taxon>
        <taxon>Spiralia</taxon>
        <taxon>Lophotrochozoa</taxon>
        <taxon>Mollusca</taxon>
        <taxon>Bivalvia</taxon>
        <taxon>Autobranchia</taxon>
        <taxon>Heteroconchia</taxon>
        <taxon>Palaeoheterodonta</taxon>
        <taxon>Unionida</taxon>
        <taxon>Unionoidea</taxon>
        <taxon>Unionidae</taxon>
        <taxon>Unioninae</taxon>
        <taxon>Sinanodonta</taxon>
    </lineage>
</organism>
<dbReference type="SUPFAM" id="SSF54495">
    <property type="entry name" value="UBC-like"/>
    <property type="match status" value="1"/>
</dbReference>
<gene>
    <name evidence="1" type="ORF">ACJMK2_030936</name>
</gene>
<keyword evidence="2" id="KW-1185">Reference proteome</keyword>
<comment type="caution">
    <text evidence="1">The sequence shown here is derived from an EMBL/GenBank/DDBJ whole genome shotgun (WGS) entry which is preliminary data.</text>
</comment>
<proteinExistence type="predicted"/>
<dbReference type="Proteomes" id="UP001634394">
    <property type="component" value="Unassembled WGS sequence"/>
</dbReference>
<reference evidence="1 2" key="1">
    <citation type="submission" date="2024-11" db="EMBL/GenBank/DDBJ databases">
        <title>Chromosome-level genome assembly of the freshwater bivalve Anodonta woodiana.</title>
        <authorList>
            <person name="Chen X."/>
        </authorList>
    </citation>
    <scope>NUCLEOTIDE SEQUENCE [LARGE SCALE GENOMIC DNA]</scope>
    <source>
        <strain evidence="1">MN2024</strain>
        <tissue evidence="1">Gills</tissue>
    </source>
</reference>